<dbReference type="VEuPathDB" id="FungiDB:GGTG_13897"/>
<name>J3PK51_GAET3</name>
<protein>
    <submittedName>
        <fullName evidence="1 2">Uncharacterized protein</fullName>
    </submittedName>
</protein>
<dbReference type="RefSeq" id="XP_009230085.1">
    <property type="nucleotide sequence ID" value="XM_009231821.1"/>
</dbReference>
<evidence type="ECO:0000313" key="3">
    <source>
        <dbReference type="Proteomes" id="UP000006039"/>
    </source>
</evidence>
<reference evidence="1" key="3">
    <citation type="submission" date="2010-09" db="EMBL/GenBank/DDBJ databases">
        <title>Annotation of Gaeumannomyces graminis var. tritici R3-111a-1.</title>
        <authorList>
            <consortium name="The Broad Institute Genome Sequencing Platform"/>
            <person name="Ma L.-J."/>
            <person name="Dead R."/>
            <person name="Young S.K."/>
            <person name="Zeng Q."/>
            <person name="Gargeya S."/>
            <person name="Fitzgerald M."/>
            <person name="Haas B."/>
            <person name="Abouelleil A."/>
            <person name="Alvarado L."/>
            <person name="Arachchi H.M."/>
            <person name="Berlin A."/>
            <person name="Brown A."/>
            <person name="Chapman S.B."/>
            <person name="Chen Z."/>
            <person name="Dunbar C."/>
            <person name="Freedman E."/>
            <person name="Gearin G."/>
            <person name="Gellesch M."/>
            <person name="Goldberg J."/>
            <person name="Griggs A."/>
            <person name="Gujja S."/>
            <person name="Heiman D."/>
            <person name="Howarth C."/>
            <person name="Larson L."/>
            <person name="Lui A."/>
            <person name="MacDonald P.J.P."/>
            <person name="Mehta T."/>
            <person name="Montmayeur A."/>
            <person name="Murphy C."/>
            <person name="Neiman D."/>
            <person name="Pearson M."/>
            <person name="Priest M."/>
            <person name="Roberts A."/>
            <person name="Saif S."/>
            <person name="Shea T."/>
            <person name="Shenoy N."/>
            <person name="Sisk P."/>
            <person name="Stolte C."/>
            <person name="Sykes S."/>
            <person name="Yandava C."/>
            <person name="Wortman J."/>
            <person name="Nusbaum C."/>
            <person name="Birren B."/>
        </authorList>
    </citation>
    <scope>NUCLEOTIDE SEQUENCE</scope>
    <source>
        <strain evidence="1">R3-111a-1</strain>
    </source>
</reference>
<evidence type="ECO:0000313" key="2">
    <source>
        <dbReference type="EnsemblFungi" id="EJT68528"/>
    </source>
</evidence>
<dbReference type="GeneID" id="20354355"/>
<dbReference type="EMBL" id="GL385468">
    <property type="protein sequence ID" value="EJT68528.1"/>
    <property type="molecule type" value="Genomic_DNA"/>
</dbReference>
<reference evidence="3" key="1">
    <citation type="submission" date="2010-07" db="EMBL/GenBank/DDBJ databases">
        <title>The genome sequence of Gaeumannomyces graminis var. tritici strain R3-111a-1.</title>
        <authorList>
            <consortium name="The Broad Institute Genome Sequencing Platform"/>
            <person name="Ma L.-J."/>
            <person name="Dead R."/>
            <person name="Young S."/>
            <person name="Zeng Q."/>
            <person name="Koehrsen M."/>
            <person name="Alvarado L."/>
            <person name="Berlin A."/>
            <person name="Chapman S.B."/>
            <person name="Chen Z."/>
            <person name="Freedman E."/>
            <person name="Gellesch M."/>
            <person name="Goldberg J."/>
            <person name="Griggs A."/>
            <person name="Gujja S."/>
            <person name="Heilman E.R."/>
            <person name="Heiman D."/>
            <person name="Hepburn T."/>
            <person name="Howarth C."/>
            <person name="Jen D."/>
            <person name="Larson L."/>
            <person name="Mehta T."/>
            <person name="Neiman D."/>
            <person name="Pearson M."/>
            <person name="Roberts A."/>
            <person name="Saif S."/>
            <person name="Shea T."/>
            <person name="Shenoy N."/>
            <person name="Sisk P."/>
            <person name="Stolte C."/>
            <person name="Sykes S."/>
            <person name="Walk T."/>
            <person name="White J."/>
            <person name="Yandava C."/>
            <person name="Haas B."/>
            <person name="Nusbaum C."/>
            <person name="Birren B."/>
        </authorList>
    </citation>
    <scope>NUCLEOTIDE SEQUENCE [LARGE SCALE GENOMIC DNA]</scope>
    <source>
        <strain evidence="3">R3-111a-1</strain>
    </source>
</reference>
<organism evidence="1">
    <name type="scientific">Gaeumannomyces tritici (strain R3-111a-1)</name>
    <name type="common">Wheat and barley take-all root rot fungus</name>
    <name type="synonym">Gaeumannomyces graminis var. tritici</name>
    <dbReference type="NCBI Taxonomy" id="644352"/>
    <lineage>
        <taxon>Eukaryota</taxon>
        <taxon>Fungi</taxon>
        <taxon>Dikarya</taxon>
        <taxon>Ascomycota</taxon>
        <taxon>Pezizomycotina</taxon>
        <taxon>Sordariomycetes</taxon>
        <taxon>Sordariomycetidae</taxon>
        <taxon>Magnaporthales</taxon>
        <taxon>Magnaporthaceae</taxon>
        <taxon>Gaeumannomyces</taxon>
    </lineage>
</organism>
<proteinExistence type="predicted"/>
<reference evidence="1" key="2">
    <citation type="submission" date="2010-07" db="EMBL/GenBank/DDBJ databases">
        <authorList>
            <consortium name="The Broad Institute Genome Sequencing Platform"/>
            <consortium name="Broad Institute Genome Sequencing Center for Infectious Disease"/>
            <person name="Ma L.-J."/>
            <person name="Dead R."/>
            <person name="Young S."/>
            <person name="Zeng Q."/>
            <person name="Koehrsen M."/>
            <person name="Alvarado L."/>
            <person name="Berlin A."/>
            <person name="Chapman S.B."/>
            <person name="Chen Z."/>
            <person name="Freedman E."/>
            <person name="Gellesch M."/>
            <person name="Goldberg J."/>
            <person name="Griggs A."/>
            <person name="Gujja S."/>
            <person name="Heilman E.R."/>
            <person name="Heiman D."/>
            <person name="Hepburn T."/>
            <person name="Howarth C."/>
            <person name="Jen D."/>
            <person name="Larson L."/>
            <person name="Mehta T."/>
            <person name="Neiman D."/>
            <person name="Pearson M."/>
            <person name="Roberts A."/>
            <person name="Saif S."/>
            <person name="Shea T."/>
            <person name="Shenoy N."/>
            <person name="Sisk P."/>
            <person name="Stolte C."/>
            <person name="Sykes S."/>
            <person name="Walk T."/>
            <person name="White J."/>
            <person name="Yandava C."/>
            <person name="Haas B."/>
            <person name="Nusbaum C."/>
            <person name="Birren B."/>
        </authorList>
    </citation>
    <scope>NUCLEOTIDE SEQUENCE</scope>
    <source>
        <strain evidence="1">R3-111a-1</strain>
    </source>
</reference>
<keyword evidence="3" id="KW-1185">Reference proteome</keyword>
<dbReference type="AlphaFoldDB" id="J3PK51"/>
<sequence length="49" mass="5232">MPPPDGEGQGRTIRGVFAEKGQLVRLAPSLCRAATNIWETEGYGNVKCG</sequence>
<gene>
    <name evidence="2" type="primary">20354355</name>
    <name evidence="1" type="ORF">GGTG_13897</name>
</gene>
<evidence type="ECO:0000313" key="1">
    <source>
        <dbReference type="EMBL" id="EJT68528.1"/>
    </source>
</evidence>
<dbReference type="EnsemblFungi" id="EJT68528">
    <property type="protein sequence ID" value="EJT68528"/>
    <property type="gene ID" value="GGTG_13897"/>
</dbReference>
<accession>J3PK51</accession>
<reference evidence="2" key="5">
    <citation type="submission" date="2018-04" db="UniProtKB">
        <authorList>
            <consortium name="EnsemblFungi"/>
        </authorList>
    </citation>
    <scope>IDENTIFICATION</scope>
    <source>
        <strain evidence="2">R3-111a-1</strain>
    </source>
</reference>
<dbReference type="Proteomes" id="UP000006039">
    <property type="component" value="Unassembled WGS sequence"/>
</dbReference>
<dbReference type="HOGENOM" id="CLU_3143179_0_0_1"/>
<reference evidence="2" key="4">
    <citation type="journal article" date="2015" name="G3 (Bethesda)">
        <title>Genome sequences of three phytopathogenic species of the Magnaporthaceae family of fungi.</title>
        <authorList>
            <person name="Okagaki L.H."/>
            <person name="Nunes C.C."/>
            <person name="Sailsbery J."/>
            <person name="Clay B."/>
            <person name="Brown D."/>
            <person name="John T."/>
            <person name="Oh Y."/>
            <person name="Young N."/>
            <person name="Fitzgerald M."/>
            <person name="Haas B.J."/>
            <person name="Zeng Q."/>
            <person name="Young S."/>
            <person name="Adiconis X."/>
            <person name="Fan L."/>
            <person name="Levin J.Z."/>
            <person name="Mitchell T.K."/>
            <person name="Okubara P.A."/>
            <person name="Farman M.L."/>
            <person name="Kohn L.M."/>
            <person name="Birren B."/>
            <person name="Ma L.-J."/>
            <person name="Dean R.A."/>
        </authorList>
    </citation>
    <scope>NUCLEOTIDE SEQUENCE</scope>
    <source>
        <strain evidence="2">R3-111a-1</strain>
    </source>
</reference>